<protein>
    <submittedName>
        <fullName evidence="1">Uncharacterized protein</fullName>
    </submittedName>
</protein>
<proteinExistence type="predicted"/>
<gene>
    <name evidence="1" type="ORF">BH720_007085</name>
</gene>
<name>A0ACD5GX91_9CYAN</name>
<keyword evidence="2" id="KW-1185">Reference proteome</keyword>
<dbReference type="Proteomes" id="UP000095472">
    <property type="component" value="Chromosome"/>
</dbReference>
<sequence length="75" mass="8319">MRQAAGEQATSALLAANSELQARHRELNSARFAVVDVLIRRRSAYSQLATSAARRSGGVQVPKIELLVWLLQFRL</sequence>
<evidence type="ECO:0000313" key="1">
    <source>
        <dbReference type="EMBL" id="XPM65463.1"/>
    </source>
</evidence>
<evidence type="ECO:0000313" key="2">
    <source>
        <dbReference type="Proteomes" id="UP000095472"/>
    </source>
</evidence>
<organism evidence="1 2">
    <name type="scientific">Desertifilum tharense IPPAS B-1220</name>
    <dbReference type="NCBI Taxonomy" id="1781255"/>
    <lineage>
        <taxon>Bacteria</taxon>
        <taxon>Bacillati</taxon>
        <taxon>Cyanobacteriota</taxon>
        <taxon>Cyanophyceae</taxon>
        <taxon>Desertifilales</taxon>
        <taxon>Desertifilaceae</taxon>
        <taxon>Desertifilum</taxon>
    </lineage>
</organism>
<accession>A0ACD5GX91</accession>
<dbReference type="EMBL" id="CP182909">
    <property type="protein sequence ID" value="XPM65463.1"/>
    <property type="molecule type" value="Genomic_DNA"/>
</dbReference>
<reference evidence="1 2" key="1">
    <citation type="journal article" date="2016" name="Genome Announc.">
        <title>Draft Genome Sequence of the Thermotolerant Cyanobacterium Desertifilum sp. IPPAS B-1220.</title>
        <authorList>
            <person name="Mironov K.S."/>
            <person name="Sinetova M.A."/>
            <person name="Bolatkhan K."/>
            <person name="Zayadan B.K."/>
            <person name="Ustinova V.V."/>
            <person name="Kupriyanova E.V."/>
            <person name="Skrypnik A.N."/>
            <person name="Gogoleva N.E."/>
            <person name="Gogolev Y.V."/>
            <person name="Los D.A."/>
        </authorList>
    </citation>
    <scope>NUCLEOTIDE SEQUENCE [LARGE SCALE GENOMIC DNA]</scope>
    <source>
        <strain evidence="1 2">IPPAS B-1220</strain>
    </source>
</reference>